<dbReference type="RefSeq" id="XP_021885778.1">
    <property type="nucleotide sequence ID" value="XM_022030971.1"/>
</dbReference>
<dbReference type="EMBL" id="MCFF01000002">
    <property type="protein sequence ID" value="ORZ28093.1"/>
    <property type="molecule type" value="Genomic_DNA"/>
</dbReference>
<dbReference type="PANTHER" id="PTHR33099">
    <property type="entry name" value="FE2OG DIOXYGENASE DOMAIN-CONTAINING PROTEIN"/>
    <property type="match status" value="1"/>
</dbReference>
<comment type="caution">
    <text evidence="1">The sequence shown here is derived from an EMBL/GenBank/DDBJ whole genome shotgun (WGS) entry which is preliminary data.</text>
</comment>
<dbReference type="AlphaFoldDB" id="A0A1Y2H304"/>
<dbReference type="InParanoid" id="A0A1Y2H304"/>
<organism evidence="1 2">
    <name type="scientific">Lobosporangium transversale</name>
    <dbReference type="NCBI Taxonomy" id="64571"/>
    <lineage>
        <taxon>Eukaryota</taxon>
        <taxon>Fungi</taxon>
        <taxon>Fungi incertae sedis</taxon>
        <taxon>Mucoromycota</taxon>
        <taxon>Mortierellomycotina</taxon>
        <taxon>Mortierellomycetes</taxon>
        <taxon>Mortierellales</taxon>
        <taxon>Mortierellaceae</taxon>
        <taxon>Lobosporangium</taxon>
    </lineage>
</organism>
<sequence length="357" mass="40248">MLEKLGSKSASISSGFGMNERAVFDNSYRNCKELKPKDFMLSNNYHELIPGFVAEVANILESSKPIYASLNKICVYETHGFFKEHVDTPRSNIFASLVVCLPTGYEGGMLVVENSAYDLSSTTAVKWCAFYPDCKHRIDEVTKGFRVTLTYDLLYLDLPEPAPYHDQLYTTLEKAMLKLHARHPGHVIGIGLANKYPTPSQQNSGHKVKPILKGRDLKVVTILHSFGYTTDIKAVFKVNARNISNYDGVESDAFPEDIYQVSELTEEEQENGEEIHVLSDVWDGWIRKFSEEYECAIDKLYKYSGRCIGNLVWLSKPKLWHAGPPYIAYGNEASLGFVYRDGCILAYKQDETSGLSS</sequence>
<gene>
    <name evidence="1" type="ORF">BCR41DRAFT_66553</name>
</gene>
<dbReference type="PANTHER" id="PTHR33099:SF7">
    <property type="entry name" value="MYND-TYPE DOMAIN-CONTAINING PROTEIN"/>
    <property type="match status" value="1"/>
</dbReference>
<keyword evidence="2" id="KW-1185">Reference proteome</keyword>
<dbReference type="STRING" id="64571.A0A1Y2H304"/>
<evidence type="ECO:0008006" key="3">
    <source>
        <dbReference type="Google" id="ProtNLM"/>
    </source>
</evidence>
<evidence type="ECO:0000313" key="1">
    <source>
        <dbReference type="EMBL" id="ORZ28093.1"/>
    </source>
</evidence>
<dbReference type="Proteomes" id="UP000193648">
    <property type="component" value="Unassembled WGS sequence"/>
</dbReference>
<reference evidence="1 2" key="1">
    <citation type="submission" date="2016-07" db="EMBL/GenBank/DDBJ databases">
        <title>Pervasive Adenine N6-methylation of Active Genes in Fungi.</title>
        <authorList>
            <consortium name="DOE Joint Genome Institute"/>
            <person name="Mondo S.J."/>
            <person name="Dannebaum R.O."/>
            <person name="Kuo R.C."/>
            <person name="Labutti K."/>
            <person name="Haridas S."/>
            <person name="Kuo A."/>
            <person name="Salamov A."/>
            <person name="Ahrendt S.R."/>
            <person name="Lipzen A."/>
            <person name="Sullivan W."/>
            <person name="Andreopoulos W.B."/>
            <person name="Clum A."/>
            <person name="Lindquist E."/>
            <person name="Daum C."/>
            <person name="Ramamoorthy G.K."/>
            <person name="Gryganskyi A."/>
            <person name="Culley D."/>
            <person name="Magnuson J.K."/>
            <person name="James T.Y."/>
            <person name="O'Malley M.A."/>
            <person name="Stajich J.E."/>
            <person name="Spatafora J.W."/>
            <person name="Visel A."/>
            <person name="Grigoriev I.V."/>
        </authorList>
    </citation>
    <scope>NUCLEOTIDE SEQUENCE [LARGE SCALE GENOMIC DNA]</scope>
    <source>
        <strain evidence="1 2">NRRL 3116</strain>
    </source>
</reference>
<name>A0A1Y2H304_9FUNG</name>
<dbReference type="Gene3D" id="2.60.120.620">
    <property type="entry name" value="q2cbj1_9rhob like domain"/>
    <property type="match status" value="1"/>
</dbReference>
<proteinExistence type="predicted"/>
<accession>A0A1Y2H304</accession>
<dbReference type="OrthoDB" id="27483at2759"/>
<dbReference type="GeneID" id="33572812"/>
<evidence type="ECO:0000313" key="2">
    <source>
        <dbReference type="Proteomes" id="UP000193648"/>
    </source>
</evidence>
<protein>
    <recommendedName>
        <fullName evidence="3">Prolyl 4-hydroxylase alpha subunit Fe(2+) 2OG dioxygenase domain-containing protein</fullName>
    </recommendedName>
</protein>